<comment type="subcellular location">
    <subcellularLocation>
        <location evidence="1">Periplasm</location>
    </subcellularLocation>
</comment>
<dbReference type="KEGG" id="bliq:INP51_14595"/>
<dbReference type="EMBL" id="CP063304">
    <property type="protein sequence ID" value="QOV19157.1"/>
    <property type="molecule type" value="Genomic_DNA"/>
</dbReference>
<gene>
    <name evidence="7" type="ORF">INP51_14595</name>
</gene>
<feature type="domain" description="Heparinase II/III-like C-terminal" evidence="5">
    <location>
        <begin position="360"/>
        <end position="570"/>
    </location>
</feature>
<dbReference type="Proteomes" id="UP000593601">
    <property type="component" value="Chromosome"/>
</dbReference>
<dbReference type="InterPro" id="IPR012480">
    <property type="entry name" value="Hepar_II_III_C"/>
</dbReference>
<dbReference type="PANTHER" id="PTHR39210">
    <property type="entry name" value="HEPARIN-SULFATE LYASE"/>
    <property type="match status" value="1"/>
</dbReference>
<feature type="domain" description="Heparin-sulfate lyase N-terminal" evidence="6">
    <location>
        <begin position="58"/>
        <end position="300"/>
    </location>
</feature>
<evidence type="ECO:0000256" key="3">
    <source>
        <dbReference type="ARBA" id="ARBA00022764"/>
    </source>
</evidence>
<keyword evidence="2" id="KW-0732">Signal</keyword>
<proteinExistence type="predicted"/>
<organism evidence="7 8">
    <name type="scientific">Blautia liquoris</name>
    <dbReference type="NCBI Taxonomy" id="2779518"/>
    <lineage>
        <taxon>Bacteria</taxon>
        <taxon>Bacillati</taxon>
        <taxon>Bacillota</taxon>
        <taxon>Clostridia</taxon>
        <taxon>Lachnospirales</taxon>
        <taxon>Lachnospiraceae</taxon>
        <taxon>Blautia</taxon>
    </lineage>
</organism>
<dbReference type="InterPro" id="IPR008929">
    <property type="entry name" value="Chondroitin_lyas"/>
</dbReference>
<dbReference type="GO" id="GO:0016829">
    <property type="term" value="F:lyase activity"/>
    <property type="evidence" value="ECO:0007669"/>
    <property type="project" value="UniProtKB-KW"/>
</dbReference>
<dbReference type="Pfam" id="PF07940">
    <property type="entry name" value="Hepar_II_III_C"/>
    <property type="match status" value="1"/>
</dbReference>
<dbReference type="Gene3D" id="2.70.98.70">
    <property type="match status" value="1"/>
</dbReference>
<evidence type="ECO:0000313" key="8">
    <source>
        <dbReference type="Proteomes" id="UP000593601"/>
    </source>
</evidence>
<dbReference type="Pfam" id="PF16889">
    <property type="entry name" value="Hepar_II_III_N"/>
    <property type="match status" value="1"/>
</dbReference>
<evidence type="ECO:0000256" key="4">
    <source>
        <dbReference type="ARBA" id="ARBA00023239"/>
    </source>
</evidence>
<name>A0A7M2RHY4_9FIRM</name>
<evidence type="ECO:0000256" key="1">
    <source>
        <dbReference type="ARBA" id="ARBA00004418"/>
    </source>
</evidence>
<reference evidence="7 8" key="1">
    <citation type="submission" date="2020-10" db="EMBL/GenBank/DDBJ databases">
        <title>Blautia liquoris sp.nov., isolated from the mud in a fermentation cellar used for the production of Chinese strong-flavoured liquor.</title>
        <authorList>
            <person name="Lu L."/>
        </authorList>
    </citation>
    <scope>NUCLEOTIDE SEQUENCE [LARGE SCALE GENOMIC DNA]</scope>
    <source>
        <strain evidence="7 8">LZLJ-3</strain>
    </source>
</reference>
<dbReference type="AlphaFoldDB" id="A0A7M2RHY4"/>
<dbReference type="SUPFAM" id="SSF48230">
    <property type="entry name" value="Chondroitin AC/alginate lyase"/>
    <property type="match status" value="1"/>
</dbReference>
<dbReference type="RefSeq" id="WP_193735504.1">
    <property type="nucleotide sequence ID" value="NZ_CP063304.1"/>
</dbReference>
<keyword evidence="4 7" id="KW-0456">Lyase</keyword>
<evidence type="ECO:0000259" key="6">
    <source>
        <dbReference type="Pfam" id="PF16889"/>
    </source>
</evidence>
<evidence type="ECO:0000259" key="5">
    <source>
        <dbReference type="Pfam" id="PF07940"/>
    </source>
</evidence>
<keyword evidence="3" id="KW-0574">Periplasm</keyword>
<evidence type="ECO:0000256" key="2">
    <source>
        <dbReference type="ARBA" id="ARBA00022729"/>
    </source>
</evidence>
<sequence length="671" mass="77456">MEKNTQPKWVQDTCRIFGLDHLERIVSYSRKNWPEDVAHVMRVADAACENSFLFDFPWDMEQTNQPMIFEDKIDWSFIPRGDREFLWQFNRHRFLLCLAEAYQMTKDEKYAKNYVRLLADWIDHAKPGENIGLGPWRTLETGIRPETWLRTVPLVLESDMVDAIFLQKVYDCLKKHQNRLLTNFDDHKYISNWGVLESEGLFLLSLVLPDSKEVLQTALTRLCKAAAIQVLPDGMQWEQSPMYHNEVYHGYLAVLFYGRRAGILMPDIICKTVENMAYVNYKWMKPDHTQFAQGDSDTTDLRDQISAGALILKDEMLKSGGYENLDFDNIWLFGDDGRCIYETLGAQEPDFLSLELPFGGNYYFRSGWDENANLLHFHCGDTGGGHGHADKLHFDLVICGEDLLVDSGRYTYVDGSERFRFKEAGAHNVTLVDGRGFAPCDTSWIYQKLCTCVKQEFYDGSLAGYVEGSHLGYWEDSVIVNKKIIWIKPDIYIICDNYLSHGSHLYENHLHFSGHGTVEDLAGDLHFTGDEMEAYVQFVTPQTGEIRHTWQSFHYNEKHQNQTYVGTVQTNDSFHQITVINGSKKGKTSKVQVKNINLRLSGYERDLDRSQAEGLQIISGQKEYVLFLCHQEVMTPTDILCWENCRGYGKTVLFDRSMEKDEIIAGEILSW</sequence>
<dbReference type="PANTHER" id="PTHR39210:SF1">
    <property type="entry name" value="HEPARIN-SULFATE LYASE"/>
    <property type="match status" value="1"/>
</dbReference>
<evidence type="ECO:0000313" key="7">
    <source>
        <dbReference type="EMBL" id="QOV19157.1"/>
    </source>
</evidence>
<keyword evidence="8" id="KW-1185">Reference proteome</keyword>
<protein>
    <submittedName>
        <fullName evidence="7">Alginate lyase family protein</fullName>
    </submittedName>
</protein>
<accession>A0A7M2RHY4</accession>
<dbReference type="GO" id="GO:0042597">
    <property type="term" value="C:periplasmic space"/>
    <property type="evidence" value="ECO:0007669"/>
    <property type="project" value="UniProtKB-SubCell"/>
</dbReference>
<dbReference type="Gene3D" id="1.50.10.100">
    <property type="entry name" value="Chondroitin AC/alginate lyase"/>
    <property type="match status" value="1"/>
</dbReference>
<dbReference type="InterPro" id="IPR031680">
    <property type="entry name" value="Hepar_II_III_N"/>
</dbReference>